<dbReference type="SUPFAM" id="SSF55785">
    <property type="entry name" value="PYP-like sensor domain (PAS domain)"/>
    <property type="match status" value="1"/>
</dbReference>
<dbReference type="PANTHER" id="PTHR42878:SF7">
    <property type="entry name" value="SENSOR HISTIDINE KINASE GLRK"/>
    <property type="match status" value="1"/>
</dbReference>
<dbReference type="InterPro" id="IPR003660">
    <property type="entry name" value="HAMP_dom"/>
</dbReference>
<sequence>MKGRRWFSTIQVKLIAIYMLLILISIQLIAVYFVSTVKSSLTDTFANSLNDQARALAVLAADKLSEGSLAGGDAEEGANSLSDYVNSLFSRTGAELQVLDASGRVLATSDAYSAYIGKKNTSLMVSQALQGIPDNEQDILDEDNVRKKIITQPIKSPDNRVIGAVYIVAGMTEVNATVDRVNQIFVSGTLIALGLTGVLGIVLAHTITSPIKGLTRQAEAVAEGRFDQQVPVLADDEIGRLSEAFNEMTQRLREALSVNEEENEKLQSVLSNMSDGVIAADERGTVMVSNRRALELLGVDVCEGSPLTDVLELPQERLEALRASRGLAAVLVKESPDGEERWVLRVTLSPIHRRDRGITGTIALLQDITEQEKLDQSRREFVANVSHELRTPLTTIRSYAEALGDGALAEPQLAERFVGVIRNETERMIRLVTDLLHLSRLDSQQSTLRRRDTDIAEMLDEVADRFSVQMRKKGIRAVVQVDPRVGKAVLDRDQIDQVLDNLMSNAIKYTLEGGRIELSARLEESGALAVSVKDSGIGIPKRDLARIFDRFYRVDKARSREMGGTGLGLSIAREMIKAHGGTITLESELDAGTTVTFILPQPQTKGEQAI</sequence>
<evidence type="ECO:0000256" key="7">
    <source>
        <dbReference type="ARBA" id="ARBA00022692"/>
    </source>
</evidence>
<evidence type="ECO:0000313" key="19">
    <source>
        <dbReference type="EMBL" id="QJC54077.1"/>
    </source>
</evidence>
<evidence type="ECO:0000256" key="3">
    <source>
        <dbReference type="ARBA" id="ARBA00012438"/>
    </source>
</evidence>
<dbReference type="GO" id="GO:0007234">
    <property type="term" value="P:osmosensory signaling via phosphorelay pathway"/>
    <property type="evidence" value="ECO:0007669"/>
    <property type="project" value="TreeGrafter"/>
</dbReference>
<dbReference type="InterPro" id="IPR036890">
    <property type="entry name" value="HATPase_C_sf"/>
</dbReference>
<dbReference type="Pfam" id="PF23846">
    <property type="entry name" value="Cache_WalK"/>
    <property type="match status" value="1"/>
</dbReference>
<dbReference type="InterPro" id="IPR049814">
    <property type="entry name" value="Resp_reg_WalK"/>
</dbReference>
<dbReference type="SMART" id="SM00388">
    <property type="entry name" value="HisKA"/>
    <property type="match status" value="1"/>
</dbReference>
<dbReference type="CDD" id="cd00130">
    <property type="entry name" value="PAS"/>
    <property type="match status" value="1"/>
</dbReference>
<feature type="domain" description="HAMP" evidence="18">
    <location>
        <begin position="205"/>
        <end position="257"/>
    </location>
</feature>
<dbReference type="GO" id="GO:0000155">
    <property type="term" value="F:phosphorelay sensor kinase activity"/>
    <property type="evidence" value="ECO:0007669"/>
    <property type="project" value="InterPro"/>
</dbReference>
<feature type="domain" description="PAC" evidence="17">
    <location>
        <begin position="325"/>
        <end position="380"/>
    </location>
</feature>
<dbReference type="Gene3D" id="3.30.450.20">
    <property type="entry name" value="PAS domain"/>
    <property type="match status" value="2"/>
</dbReference>
<accession>A0A6H2H341</accession>
<dbReference type="InterPro" id="IPR050351">
    <property type="entry name" value="BphY/WalK/GraS-like"/>
</dbReference>
<dbReference type="NCBIfam" id="TIGR00229">
    <property type="entry name" value="sensory_box"/>
    <property type="match status" value="1"/>
</dbReference>
<dbReference type="Gene3D" id="3.30.565.10">
    <property type="entry name" value="Histidine kinase-like ATPase, C-terminal domain"/>
    <property type="match status" value="1"/>
</dbReference>
<dbReference type="SUPFAM" id="SSF158472">
    <property type="entry name" value="HAMP domain-like"/>
    <property type="match status" value="1"/>
</dbReference>
<evidence type="ECO:0000256" key="1">
    <source>
        <dbReference type="ARBA" id="ARBA00000085"/>
    </source>
</evidence>
<keyword evidence="11 14" id="KW-1133">Transmembrane helix</keyword>
<dbReference type="SMART" id="SM00091">
    <property type="entry name" value="PAS"/>
    <property type="match status" value="1"/>
</dbReference>
<feature type="domain" description="PAS" evidence="16">
    <location>
        <begin position="262"/>
        <end position="298"/>
    </location>
</feature>
<gene>
    <name evidence="19" type="primary">walK</name>
    <name evidence="19" type="ORF">HGI30_22825</name>
</gene>
<dbReference type="PROSITE" id="PS50885">
    <property type="entry name" value="HAMP"/>
    <property type="match status" value="1"/>
</dbReference>
<evidence type="ECO:0000256" key="11">
    <source>
        <dbReference type="ARBA" id="ARBA00022989"/>
    </source>
</evidence>
<keyword evidence="6" id="KW-0808">Transferase</keyword>
<dbReference type="Gene3D" id="1.10.287.130">
    <property type="match status" value="1"/>
</dbReference>
<dbReference type="InterPro" id="IPR000014">
    <property type="entry name" value="PAS"/>
</dbReference>
<dbReference type="InterPro" id="IPR057640">
    <property type="entry name" value="Cache_WalK"/>
</dbReference>
<dbReference type="GO" id="GO:0000156">
    <property type="term" value="F:phosphorelay response regulator activity"/>
    <property type="evidence" value="ECO:0007669"/>
    <property type="project" value="TreeGrafter"/>
</dbReference>
<dbReference type="SUPFAM" id="SSF47384">
    <property type="entry name" value="Homodimeric domain of signal transducing histidine kinase"/>
    <property type="match status" value="1"/>
</dbReference>
<feature type="transmembrane region" description="Helical" evidence="14">
    <location>
        <begin position="184"/>
        <end position="207"/>
    </location>
</feature>
<feature type="transmembrane region" description="Helical" evidence="14">
    <location>
        <begin position="12"/>
        <end position="34"/>
    </location>
</feature>
<dbReference type="Pfam" id="PF00672">
    <property type="entry name" value="HAMP"/>
    <property type="match status" value="1"/>
</dbReference>
<dbReference type="EC" id="2.7.13.3" evidence="3"/>
<dbReference type="CDD" id="cd06225">
    <property type="entry name" value="HAMP"/>
    <property type="match status" value="1"/>
</dbReference>
<dbReference type="InterPro" id="IPR003661">
    <property type="entry name" value="HisK_dim/P_dom"/>
</dbReference>
<dbReference type="PANTHER" id="PTHR42878">
    <property type="entry name" value="TWO-COMPONENT HISTIDINE KINASE"/>
    <property type="match status" value="1"/>
</dbReference>
<dbReference type="RefSeq" id="WP_168909603.1">
    <property type="nucleotide sequence ID" value="NZ_CP051428.1"/>
</dbReference>
<evidence type="ECO:0000256" key="14">
    <source>
        <dbReference type="SAM" id="Phobius"/>
    </source>
</evidence>
<dbReference type="SMART" id="SM00304">
    <property type="entry name" value="HAMP"/>
    <property type="match status" value="1"/>
</dbReference>
<dbReference type="InterPro" id="IPR035965">
    <property type="entry name" value="PAS-like_dom_sf"/>
</dbReference>
<evidence type="ECO:0000256" key="9">
    <source>
        <dbReference type="ARBA" id="ARBA00022777"/>
    </source>
</evidence>
<dbReference type="PRINTS" id="PR00344">
    <property type="entry name" value="BCTRLSENSOR"/>
</dbReference>
<keyword evidence="13 14" id="KW-0472">Membrane</keyword>
<dbReference type="InterPro" id="IPR000700">
    <property type="entry name" value="PAS-assoc_C"/>
</dbReference>
<evidence type="ECO:0000256" key="4">
    <source>
        <dbReference type="ARBA" id="ARBA00022475"/>
    </source>
</evidence>
<dbReference type="PROSITE" id="PS50112">
    <property type="entry name" value="PAS"/>
    <property type="match status" value="1"/>
</dbReference>
<evidence type="ECO:0000256" key="13">
    <source>
        <dbReference type="ARBA" id="ARBA00023136"/>
    </source>
</evidence>
<evidence type="ECO:0000256" key="10">
    <source>
        <dbReference type="ARBA" id="ARBA00022840"/>
    </source>
</evidence>
<keyword evidence="10" id="KW-0067">ATP-binding</keyword>
<evidence type="ECO:0000259" key="16">
    <source>
        <dbReference type="PROSITE" id="PS50112"/>
    </source>
</evidence>
<keyword evidence="4" id="KW-1003">Cell membrane</keyword>
<keyword evidence="9 19" id="KW-0418">Kinase</keyword>
<dbReference type="InterPro" id="IPR004358">
    <property type="entry name" value="Sig_transdc_His_kin-like_C"/>
</dbReference>
<dbReference type="EMBL" id="CP051428">
    <property type="protein sequence ID" value="QJC54077.1"/>
    <property type="molecule type" value="Genomic_DNA"/>
</dbReference>
<organism evidence="19 20">
    <name type="scientific">Paenibacillus albicereus</name>
    <dbReference type="NCBI Taxonomy" id="2726185"/>
    <lineage>
        <taxon>Bacteria</taxon>
        <taxon>Bacillati</taxon>
        <taxon>Bacillota</taxon>
        <taxon>Bacilli</taxon>
        <taxon>Bacillales</taxon>
        <taxon>Paenibacillaceae</taxon>
        <taxon>Paenibacillus</taxon>
    </lineage>
</organism>
<dbReference type="AlphaFoldDB" id="A0A6H2H341"/>
<keyword evidence="5" id="KW-0597">Phosphoprotein</keyword>
<dbReference type="GO" id="GO:0030295">
    <property type="term" value="F:protein kinase activator activity"/>
    <property type="evidence" value="ECO:0007669"/>
    <property type="project" value="TreeGrafter"/>
</dbReference>
<proteinExistence type="predicted"/>
<dbReference type="GO" id="GO:0005886">
    <property type="term" value="C:plasma membrane"/>
    <property type="evidence" value="ECO:0007669"/>
    <property type="project" value="UniProtKB-SubCell"/>
</dbReference>
<evidence type="ECO:0000259" key="15">
    <source>
        <dbReference type="PROSITE" id="PS50109"/>
    </source>
</evidence>
<dbReference type="Gene3D" id="1.10.8.500">
    <property type="entry name" value="HAMP domain in histidine kinase"/>
    <property type="match status" value="1"/>
</dbReference>
<dbReference type="CDD" id="cd16922">
    <property type="entry name" value="HATPase_EvgS-ArcB-TorS-like"/>
    <property type="match status" value="1"/>
</dbReference>
<evidence type="ECO:0000259" key="17">
    <source>
        <dbReference type="PROSITE" id="PS50113"/>
    </source>
</evidence>
<dbReference type="GO" id="GO:0005524">
    <property type="term" value="F:ATP binding"/>
    <property type="evidence" value="ECO:0007669"/>
    <property type="project" value="UniProtKB-KW"/>
</dbReference>
<evidence type="ECO:0000259" key="18">
    <source>
        <dbReference type="PROSITE" id="PS50885"/>
    </source>
</evidence>
<dbReference type="InterPro" id="IPR036097">
    <property type="entry name" value="HisK_dim/P_sf"/>
</dbReference>
<dbReference type="InterPro" id="IPR005467">
    <property type="entry name" value="His_kinase_dom"/>
</dbReference>
<dbReference type="FunFam" id="3.30.565.10:FF:000006">
    <property type="entry name" value="Sensor histidine kinase WalK"/>
    <property type="match status" value="1"/>
</dbReference>
<evidence type="ECO:0000256" key="2">
    <source>
        <dbReference type="ARBA" id="ARBA00004651"/>
    </source>
</evidence>
<evidence type="ECO:0000256" key="8">
    <source>
        <dbReference type="ARBA" id="ARBA00022741"/>
    </source>
</evidence>
<evidence type="ECO:0000256" key="12">
    <source>
        <dbReference type="ARBA" id="ARBA00023012"/>
    </source>
</evidence>
<dbReference type="CDD" id="cd00082">
    <property type="entry name" value="HisKA"/>
    <property type="match status" value="1"/>
</dbReference>
<evidence type="ECO:0000313" key="20">
    <source>
        <dbReference type="Proteomes" id="UP000502136"/>
    </source>
</evidence>
<dbReference type="PROSITE" id="PS50113">
    <property type="entry name" value="PAC"/>
    <property type="match status" value="1"/>
</dbReference>
<feature type="domain" description="Histidine kinase" evidence="15">
    <location>
        <begin position="384"/>
        <end position="603"/>
    </location>
</feature>
<dbReference type="FunFam" id="1.10.287.130:FF:000001">
    <property type="entry name" value="Two-component sensor histidine kinase"/>
    <property type="match status" value="1"/>
</dbReference>
<dbReference type="KEGG" id="palr:HGI30_22825"/>
<keyword evidence="12" id="KW-0902">Two-component regulatory system</keyword>
<dbReference type="Pfam" id="PF13426">
    <property type="entry name" value="PAS_9"/>
    <property type="match status" value="1"/>
</dbReference>
<dbReference type="Pfam" id="PF00512">
    <property type="entry name" value="HisKA"/>
    <property type="match status" value="1"/>
</dbReference>
<comment type="catalytic activity">
    <reaction evidence="1">
        <text>ATP + protein L-histidine = ADP + protein N-phospho-L-histidine.</text>
        <dbReference type="EC" id="2.7.13.3"/>
    </reaction>
</comment>
<dbReference type="PROSITE" id="PS50109">
    <property type="entry name" value="HIS_KIN"/>
    <property type="match status" value="1"/>
</dbReference>
<reference evidence="19 20" key="1">
    <citation type="submission" date="2020-04" db="EMBL/GenBank/DDBJ databases">
        <title>Novel Paenibacillus strain UniB2 isolated from commercial digestive syrup.</title>
        <authorList>
            <person name="Thorat V."/>
            <person name="Kirdat K."/>
            <person name="Tiwarekar B."/>
            <person name="Yadav A."/>
        </authorList>
    </citation>
    <scope>NUCLEOTIDE SEQUENCE [LARGE SCALE GENOMIC DNA]</scope>
    <source>
        <strain evidence="19 20">UniB2</strain>
    </source>
</reference>
<dbReference type="Pfam" id="PF02518">
    <property type="entry name" value="HATPase_c"/>
    <property type="match status" value="1"/>
</dbReference>
<keyword evidence="8" id="KW-0547">Nucleotide-binding</keyword>
<dbReference type="SUPFAM" id="SSF55874">
    <property type="entry name" value="ATPase domain of HSP90 chaperone/DNA topoisomerase II/histidine kinase"/>
    <property type="match status" value="1"/>
</dbReference>
<name>A0A6H2H341_9BACL</name>
<dbReference type="Proteomes" id="UP000502136">
    <property type="component" value="Chromosome"/>
</dbReference>
<dbReference type="SMART" id="SM00387">
    <property type="entry name" value="HATPase_c"/>
    <property type="match status" value="1"/>
</dbReference>
<evidence type="ECO:0000256" key="5">
    <source>
        <dbReference type="ARBA" id="ARBA00022553"/>
    </source>
</evidence>
<dbReference type="InterPro" id="IPR003594">
    <property type="entry name" value="HATPase_dom"/>
</dbReference>
<dbReference type="NCBIfam" id="NF033092">
    <property type="entry name" value="HK_WalK"/>
    <property type="match status" value="1"/>
</dbReference>
<protein>
    <recommendedName>
        <fullName evidence="3">histidine kinase</fullName>
        <ecNumber evidence="3">2.7.13.3</ecNumber>
    </recommendedName>
</protein>
<keyword evidence="20" id="KW-1185">Reference proteome</keyword>
<evidence type="ECO:0000256" key="6">
    <source>
        <dbReference type="ARBA" id="ARBA00022679"/>
    </source>
</evidence>
<comment type="subcellular location">
    <subcellularLocation>
        <location evidence="2">Cell membrane</location>
        <topology evidence="2">Multi-pass membrane protein</topology>
    </subcellularLocation>
</comment>
<keyword evidence="7 14" id="KW-0812">Transmembrane</keyword>